<dbReference type="RefSeq" id="WP_323733448.1">
    <property type="nucleotide sequence ID" value="NZ_CP110821.1"/>
</dbReference>
<proteinExistence type="predicted"/>
<keyword evidence="1" id="KW-0614">Plasmid</keyword>
<evidence type="ECO:0000313" key="1">
    <source>
        <dbReference type="EMBL" id="WPX97469.1"/>
    </source>
</evidence>
<protein>
    <submittedName>
        <fullName evidence="1">Uncharacterized protein</fullName>
    </submittedName>
</protein>
<dbReference type="Proteomes" id="UP001327219">
    <property type="component" value="Plasmid unnamed1"/>
</dbReference>
<reference evidence="1 2" key="1">
    <citation type="submission" date="2022-11" db="EMBL/GenBank/DDBJ databases">
        <title>Host association and intracellularity evolved multiple times independently in the Rickettsiales.</title>
        <authorList>
            <person name="Castelli M."/>
            <person name="Nardi T."/>
            <person name="Gammuto L."/>
            <person name="Bellinzona G."/>
            <person name="Sabaneyeva E."/>
            <person name="Potekhin A."/>
            <person name="Serra V."/>
            <person name="Petroni G."/>
            <person name="Sassera D."/>
        </authorList>
    </citation>
    <scope>NUCLEOTIDE SEQUENCE [LARGE SCALE GENOMIC DNA]</scope>
    <source>
        <strain evidence="1 2">NDG2</strain>
        <plasmid evidence="1 2">unnamed1</plasmid>
    </source>
</reference>
<organism evidence="1 2">
    <name type="scientific">Candidatus Bandiella euplotis</name>
    <dbReference type="NCBI Taxonomy" id="1664265"/>
    <lineage>
        <taxon>Bacteria</taxon>
        <taxon>Pseudomonadati</taxon>
        <taxon>Pseudomonadota</taxon>
        <taxon>Alphaproteobacteria</taxon>
        <taxon>Rickettsiales</taxon>
        <taxon>Candidatus Midichloriaceae</taxon>
        <taxon>Candidatus Bandiella</taxon>
    </lineage>
</organism>
<geneLocation type="plasmid" evidence="1 2">
    <name>unnamed1</name>
</geneLocation>
<keyword evidence="2" id="KW-1185">Reference proteome</keyword>
<accession>A0ABZ0UR40</accession>
<dbReference type="EMBL" id="CP110821">
    <property type="protein sequence ID" value="WPX97469.1"/>
    <property type="molecule type" value="Genomic_DNA"/>
</dbReference>
<sequence length="42" mass="4774">MPQLCGSTEFIVDVEVEIDEGYSGYTKNKVREISKNLDCHLI</sequence>
<evidence type="ECO:0000313" key="2">
    <source>
        <dbReference type="Proteomes" id="UP001327219"/>
    </source>
</evidence>
<gene>
    <name evidence="1" type="ORF">Bandiella_01629</name>
</gene>
<name>A0ABZ0UR40_9RICK</name>